<organism evidence="8 9">
    <name type="scientific">Saitoella complicata (strain BCRC 22490 / CBS 7301 / JCM 7358 / NBRC 10748 / NRRL Y-17804)</name>
    <dbReference type="NCBI Taxonomy" id="698492"/>
    <lineage>
        <taxon>Eukaryota</taxon>
        <taxon>Fungi</taxon>
        <taxon>Dikarya</taxon>
        <taxon>Ascomycota</taxon>
        <taxon>Taphrinomycotina</taxon>
        <taxon>Taphrinomycotina incertae sedis</taxon>
        <taxon>Saitoella</taxon>
    </lineage>
</organism>
<feature type="compositionally biased region" description="Basic and acidic residues" evidence="6">
    <location>
        <begin position="8"/>
        <end position="20"/>
    </location>
</feature>
<dbReference type="EMBL" id="BACD03000009">
    <property type="protein sequence ID" value="GAO47552.1"/>
    <property type="molecule type" value="Genomic_DNA"/>
</dbReference>
<accession>A0A0E9NCF7</accession>
<name>A0A0E9NCF7_SAICN</name>
<dbReference type="Pfam" id="PF05346">
    <property type="entry name" value="DUF747"/>
    <property type="match status" value="1"/>
</dbReference>
<comment type="similarity">
    <text evidence="2">Belongs to the TAPT1 family.</text>
</comment>
<reference evidence="8 9" key="3">
    <citation type="journal article" date="2015" name="Genome Announc.">
        <title>Draft Genome Sequence of the Archiascomycetous Yeast Saitoella complicata.</title>
        <authorList>
            <person name="Yamauchi K."/>
            <person name="Kondo S."/>
            <person name="Hamamoto M."/>
            <person name="Takahashi Y."/>
            <person name="Ogura Y."/>
            <person name="Hayashi T."/>
            <person name="Nishida H."/>
        </authorList>
    </citation>
    <scope>NUCLEOTIDE SEQUENCE [LARGE SCALE GENOMIC DNA]</scope>
    <source>
        <strain evidence="8 9">NRRL Y-17804</strain>
    </source>
</reference>
<comment type="subcellular location">
    <subcellularLocation>
        <location evidence="1">Membrane</location>
        <topology evidence="1">Multi-pass membrane protein</topology>
    </subcellularLocation>
</comment>
<dbReference type="GO" id="GO:0005789">
    <property type="term" value="C:endoplasmic reticulum membrane"/>
    <property type="evidence" value="ECO:0007669"/>
    <property type="project" value="TreeGrafter"/>
</dbReference>
<evidence type="ECO:0000313" key="8">
    <source>
        <dbReference type="EMBL" id="GAO47552.1"/>
    </source>
</evidence>
<sequence>MSNVGDLLESKPEGRERERSSSNSAAASSASTMPAHSISAPEPPRPAPDVPLSEKSNVSRPIASFDKPYKPTVRRSASERPSSLHPRPFTNDFRTPGKGPGVDARLTPVKRPTLDPRTPTLEAWQIRSSSPVKALGTANGNTRVRSVTSPTTSRRPSLEKTKSSRTFEDRGRKGGDKPFSLWDYLLLELSATDHDASGVDIAVKQERVSNFLKIPGALEEVMAFGWLVCLDAFLYTFTILPLRFLLALPSLFSSLLSYTPIPPIPSSPPSHLKTSQKHDLLRFLLVLLSTSFLSLFDASKMYHTIRGQASIKLYVIFNLLEVADRLCGAIGVDVFDCLFGRGRRGGGESRRRRGVERMGFFVLGVAYNVLHAVVLFYQLVALNVAVNSYSNALLGLLLSNQFVEIKGSVFKKFEKENLFQVTCADIVERFQLTLMLLIIALRNTVELSASTTLSLPLLFDLLSPVLIVTGSEMAVDWLKHAFITKFNGLRPRVYKRYLDVLCRDYVVSENAFVDQSPAVARRIGFASLPLACVTIRAGMQVWSMLRIVHTSNVVLNQTGSRVDKVLAHLTSSDTLEAYIFSLTSTLLFFALLFACLVAVKLVLGLSLLHYAQSRYGTMLEREEEEREYERKRGKVVERGEVEVGEWAREYIRRGRDEVLDGEEKKTLWRLERWSMVTRGVPTATQPESPSELREKLPDARCTVPHTQDETGRLPLRYLPKKVRTFHHPSR</sequence>
<evidence type="ECO:0000256" key="1">
    <source>
        <dbReference type="ARBA" id="ARBA00004141"/>
    </source>
</evidence>
<feature type="compositionally biased region" description="Basic and acidic residues" evidence="6">
    <location>
        <begin position="156"/>
        <end position="173"/>
    </location>
</feature>
<feature type="region of interest" description="Disordered" evidence="6">
    <location>
        <begin position="133"/>
        <end position="173"/>
    </location>
</feature>
<dbReference type="PANTHER" id="PTHR13317">
    <property type="entry name" value="TRANSMEMBRANE ANTERIOR POSTERIOR TRANSFORMATION PROTEIN 1 HOMOLOG"/>
    <property type="match status" value="1"/>
</dbReference>
<keyword evidence="3 7" id="KW-0812">Transmembrane</keyword>
<gene>
    <name evidence="8" type="ORF">G7K_1757-t1</name>
</gene>
<dbReference type="Proteomes" id="UP000033140">
    <property type="component" value="Unassembled WGS sequence"/>
</dbReference>
<evidence type="ECO:0008006" key="10">
    <source>
        <dbReference type="Google" id="ProtNLM"/>
    </source>
</evidence>
<feature type="compositionally biased region" description="Low complexity" evidence="6">
    <location>
        <begin position="21"/>
        <end position="31"/>
    </location>
</feature>
<dbReference type="PANTHER" id="PTHR13317:SF4">
    <property type="entry name" value="TRANSMEMBRANE ANTERIOR POSTERIOR TRANSFORMATION PROTEIN 1 HOMOLOG"/>
    <property type="match status" value="1"/>
</dbReference>
<protein>
    <recommendedName>
        <fullName evidence="10">DUF747-domain-containing protein</fullName>
    </recommendedName>
</protein>
<keyword evidence="4 7" id="KW-1133">Transmembrane helix</keyword>
<dbReference type="STRING" id="698492.A0A0E9NCF7"/>
<evidence type="ECO:0000256" key="6">
    <source>
        <dbReference type="SAM" id="MobiDB-lite"/>
    </source>
</evidence>
<keyword evidence="5 7" id="KW-0472">Membrane</keyword>
<comment type="caution">
    <text evidence="8">The sequence shown here is derived from an EMBL/GenBank/DDBJ whole genome shotgun (WGS) entry which is preliminary data.</text>
</comment>
<evidence type="ECO:0000313" key="9">
    <source>
        <dbReference type="Proteomes" id="UP000033140"/>
    </source>
</evidence>
<feature type="compositionally biased region" description="Low complexity" evidence="6">
    <location>
        <begin position="142"/>
        <end position="155"/>
    </location>
</feature>
<feature type="transmembrane region" description="Helical" evidence="7">
    <location>
        <begin position="586"/>
        <end position="611"/>
    </location>
</feature>
<evidence type="ECO:0000256" key="2">
    <source>
        <dbReference type="ARBA" id="ARBA00008803"/>
    </source>
</evidence>
<keyword evidence="9" id="KW-1185">Reference proteome</keyword>
<dbReference type="OMA" id="VMIYQMI"/>
<feature type="transmembrane region" description="Helical" evidence="7">
    <location>
        <begin position="281"/>
        <end position="298"/>
    </location>
</feature>
<dbReference type="InterPro" id="IPR008010">
    <property type="entry name" value="Tatp1"/>
</dbReference>
<evidence type="ECO:0000256" key="4">
    <source>
        <dbReference type="ARBA" id="ARBA00022989"/>
    </source>
</evidence>
<evidence type="ECO:0000256" key="3">
    <source>
        <dbReference type="ARBA" id="ARBA00022692"/>
    </source>
</evidence>
<dbReference type="AlphaFoldDB" id="A0A0E9NCF7"/>
<feature type="transmembrane region" description="Helical" evidence="7">
    <location>
        <begin position="360"/>
        <end position="380"/>
    </location>
</feature>
<evidence type="ECO:0000256" key="7">
    <source>
        <dbReference type="SAM" id="Phobius"/>
    </source>
</evidence>
<feature type="transmembrane region" description="Helical" evidence="7">
    <location>
        <begin position="244"/>
        <end position="261"/>
    </location>
</feature>
<feature type="region of interest" description="Disordered" evidence="6">
    <location>
        <begin position="1"/>
        <end position="116"/>
    </location>
</feature>
<proteinExistence type="inferred from homology"/>
<reference evidence="8 9" key="1">
    <citation type="journal article" date="2011" name="J. Gen. Appl. Microbiol.">
        <title>Draft genome sequencing of the enigmatic yeast Saitoella complicata.</title>
        <authorList>
            <person name="Nishida H."/>
            <person name="Hamamoto M."/>
            <person name="Sugiyama J."/>
        </authorList>
    </citation>
    <scope>NUCLEOTIDE SEQUENCE [LARGE SCALE GENOMIC DNA]</scope>
    <source>
        <strain evidence="8 9">NRRL Y-17804</strain>
    </source>
</reference>
<reference evidence="8 9" key="2">
    <citation type="journal article" date="2014" name="J. Gen. Appl. Microbiol.">
        <title>The early diverging ascomycetous budding yeast Saitoella complicata has three histone deacetylases belonging to the Clr6, Hos2, and Rpd3 lineages.</title>
        <authorList>
            <person name="Nishida H."/>
            <person name="Matsumoto T."/>
            <person name="Kondo S."/>
            <person name="Hamamoto M."/>
            <person name="Yoshikawa H."/>
        </authorList>
    </citation>
    <scope>NUCLEOTIDE SEQUENCE [LARGE SCALE GENOMIC DNA]</scope>
    <source>
        <strain evidence="8 9">NRRL Y-17804</strain>
    </source>
</reference>
<evidence type="ECO:0000256" key="5">
    <source>
        <dbReference type="ARBA" id="ARBA00023136"/>
    </source>
</evidence>
<feature type="region of interest" description="Disordered" evidence="6">
    <location>
        <begin position="680"/>
        <end position="711"/>
    </location>
</feature>
<feature type="transmembrane region" description="Helical" evidence="7">
    <location>
        <begin position="221"/>
        <end position="237"/>
    </location>
</feature>